<comment type="caution">
    <text evidence="1">The sequence shown here is derived from an EMBL/GenBank/DDBJ whole genome shotgun (WGS) entry which is preliminary data.</text>
</comment>
<protein>
    <submittedName>
        <fullName evidence="1">Uncharacterized protein</fullName>
    </submittedName>
</protein>
<dbReference type="EMBL" id="JPWB01000001">
    <property type="protein sequence ID" value="RCK25677.1"/>
    <property type="molecule type" value="Genomic_DNA"/>
</dbReference>
<proteinExistence type="predicted"/>
<name>A0A367VKD7_9PROT</name>
<gene>
    <name evidence="1" type="ORF">TH6_03505</name>
</gene>
<evidence type="ECO:0000313" key="2">
    <source>
        <dbReference type="Proteomes" id="UP000253061"/>
    </source>
</evidence>
<reference evidence="1 2" key="1">
    <citation type="submission" date="2014-07" db="EMBL/GenBank/DDBJ databases">
        <title>Draft genome sequence of Thalassospira profundimaris R8-17.</title>
        <authorList>
            <person name="Lai Q."/>
            <person name="Shao Z."/>
        </authorList>
    </citation>
    <scope>NUCLEOTIDE SEQUENCE [LARGE SCALE GENOMIC DNA]</scope>
    <source>
        <strain evidence="1 2">R8-17</strain>
    </source>
</reference>
<dbReference type="Proteomes" id="UP000253061">
    <property type="component" value="Unassembled WGS sequence"/>
</dbReference>
<organism evidence="1 2">
    <name type="scientific">Thalassospira profundimaris</name>
    <dbReference type="NCBI Taxonomy" id="502049"/>
    <lineage>
        <taxon>Bacteria</taxon>
        <taxon>Pseudomonadati</taxon>
        <taxon>Pseudomonadota</taxon>
        <taxon>Alphaproteobacteria</taxon>
        <taxon>Rhodospirillales</taxon>
        <taxon>Thalassospiraceae</taxon>
        <taxon>Thalassospira</taxon>
    </lineage>
</organism>
<dbReference type="AlphaFoldDB" id="A0A367VKD7"/>
<evidence type="ECO:0000313" key="1">
    <source>
        <dbReference type="EMBL" id="RCK25677.1"/>
    </source>
</evidence>
<sequence>MGNDGGQWDLMGQYVMFWRFPRVSAVYAERLNSVKNRGKSAWFHYVPIKSQTRSMGSHGKTIEKPEFGFLWIRFGIGF</sequence>
<accession>A0A367VKD7</accession>